<accession>A0ABN8IBT8</accession>
<feature type="signal peptide" evidence="3">
    <location>
        <begin position="1"/>
        <end position="19"/>
    </location>
</feature>
<evidence type="ECO:0000256" key="3">
    <source>
        <dbReference type="SAM" id="SignalP"/>
    </source>
</evidence>
<feature type="region of interest" description="Disordered" evidence="2">
    <location>
        <begin position="197"/>
        <end position="220"/>
    </location>
</feature>
<evidence type="ECO:0000256" key="2">
    <source>
        <dbReference type="SAM" id="MobiDB-lite"/>
    </source>
</evidence>
<evidence type="ECO:0000313" key="5">
    <source>
        <dbReference type="Proteomes" id="UP000837857"/>
    </source>
</evidence>
<gene>
    <name evidence="4" type="ORF">IPOD504_LOCUS8515</name>
</gene>
<feature type="non-terminal residue" evidence="4">
    <location>
        <position position="337"/>
    </location>
</feature>
<organism evidence="4 5">
    <name type="scientific">Iphiclides podalirius</name>
    <name type="common">scarce swallowtail</name>
    <dbReference type="NCBI Taxonomy" id="110791"/>
    <lineage>
        <taxon>Eukaryota</taxon>
        <taxon>Metazoa</taxon>
        <taxon>Ecdysozoa</taxon>
        <taxon>Arthropoda</taxon>
        <taxon>Hexapoda</taxon>
        <taxon>Insecta</taxon>
        <taxon>Pterygota</taxon>
        <taxon>Neoptera</taxon>
        <taxon>Endopterygota</taxon>
        <taxon>Lepidoptera</taxon>
        <taxon>Glossata</taxon>
        <taxon>Ditrysia</taxon>
        <taxon>Papilionoidea</taxon>
        <taxon>Papilionidae</taxon>
        <taxon>Papilioninae</taxon>
        <taxon>Iphiclides</taxon>
    </lineage>
</organism>
<dbReference type="EMBL" id="OW152833">
    <property type="protein sequence ID" value="CAH2054173.1"/>
    <property type="molecule type" value="Genomic_DNA"/>
</dbReference>
<feature type="compositionally biased region" description="Basic and acidic residues" evidence="2">
    <location>
        <begin position="110"/>
        <end position="122"/>
    </location>
</feature>
<keyword evidence="5" id="KW-1185">Reference proteome</keyword>
<dbReference type="Proteomes" id="UP000837857">
    <property type="component" value="Chromosome 21"/>
</dbReference>
<feature type="region of interest" description="Disordered" evidence="2">
    <location>
        <begin position="98"/>
        <end position="122"/>
    </location>
</feature>
<name>A0ABN8IBT8_9NEOP</name>
<keyword evidence="3" id="KW-0732">Signal</keyword>
<sequence>MKETFILAALFIFNCLSAAASNYIYDDMTNIGGFMPSSDLGTYSRNTLNGHKKYFISNGNPKYQKLVSEGSIDSHFRVIKSPGLTNALPTGLAREEARKAQNVDGGQTKRPSDTNDAYRKTNEKQYEINTNEIFVLQMSDSKSIGRPNYRSRSSLLSANRSPTFSHKMQSPLKINKPVVKSGVSEKAAASVRKVLNKGGKLTDRMQQRGGRKRDVSSDEDNEVYLEKNKYETAPEGSLTLRRAPLDQAIIANIVDENTEGTNSPYAVFYRMSPDITEQQDTYMVLNTQDERAQNLYKEREAAMNAENEIENDTYRQYPNNVKMHSKVKNFSNFRNFR</sequence>
<feature type="chain" id="PRO_5045823216" evidence="3">
    <location>
        <begin position="20"/>
        <end position="337"/>
    </location>
</feature>
<feature type="coiled-coil region" evidence="1">
    <location>
        <begin position="285"/>
        <end position="312"/>
    </location>
</feature>
<proteinExistence type="predicted"/>
<protein>
    <submittedName>
        <fullName evidence="4">Uncharacterized protein</fullName>
    </submittedName>
</protein>
<feature type="compositionally biased region" description="Basic and acidic residues" evidence="2">
    <location>
        <begin position="200"/>
        <end position="216"/>
    </location>
</feature>
<keyword evidence="1" id="KW-0175">Coiled coil</keyword>
<evidence type="ECO:0000256" key="1">
    <source>
        <dbReference type="SAM" id="Coils"/>
    </source>
</evidence>
<evidence type="ECO:0000313" key="4">
    <source>
        <dbReference type="EMBL" id="CAH2054173.1"/>
    </source>
</evidence>
<reference evidence="4" key="1">
    <citation type="submission" date="2022-03" db="EMBL/GenBank/DDBJ databases">
        <authorList>
            <person name="Martin H S."/>
        </authorList>
    </citation>
    <scope>NUCLEOTIDE SEQUENCE</scope>
</reference>